<accession>A0A8S5M3D7</accession>
<feature type="compositionally biased region" description="Basic and acidic residues" evidence="1">
    <location>
        <begin position="17"/>
        <end position="28"/>
    </location>
</feature>
<protein>
    <submittedName>
        <fullName evidence="2">Minor capsid protein</fullName>
    </submittedName>
</protein>
<sequence>MLPSFASQPVTILTPGSKDEWGHPVDDWDHPTVTRATAVWESSTNLLNTSVGGLEVSAGSRNVYLNPGAPVTARSRIRFPDDPGRDWEIIGEPAFNKSPTGAVSNITVLCRRWEAKR</sequence>
<feature type="region of interest" description="Disordered" evidence="1">
    <location>
        <begin position="1"/>
        <end position="28"/>
    </location>
</feature>
<evidence type="ECO:0000313" key="2">
    <source>
        <dbReference type="EMBL" id="DAD76833.1"/>
    </source>
</evidence>
<name>A0A8S5M3D7_9CAUD</name>
<feature type="compositionally biased region" description="Polar residues" evidence="1">
    <location>
        <begin position="1"/>
        <end position="11"/>
    </location>
</feature>
<organism evidence="2">
    <name type="scientific">Siphoviridae sp. ctz7e2</name>
    <dbReference type="NCBI Taxonomy" id="2826526"/>
    <lineage>
        <taxon>Viruses</taxon>
        <taxon>Duplodnaviria</taxon>
        <taxon>Heunggongvirae</taxon>
        <taxon>Uroviricota</taxon>
        <taxon>Caudoviricetes</taxon>
    </lineage>
</organism>
<proteinExistence type="predicted"/>
<dbReference type="EMBL" id="BK014810">
    <property type="protein sequence ID" value="DAD76833.1"/>
    <property type="molecule type" value="Genomic_DNA"/>
</dbReference>
<reference evidence="2" key="1">
    <citation type="journal article" date="2021" name="Proc. Natl. Acad. Sci. U.S.A.">
        <title>A Catalog of Tens of Thousands of Viruses from Human Metagenomes Reveals Hidden Associations with Chronic Diseases.</title>
        <authorList>
            <person name="Tisza M.J."/>
            <person name="Buck C.B."/>
        </authorList>
    </citation>
    <scope>NUCLEOTIDE SEQUENCE</scope>
    <source>
        <strain evidence="2">Ctz7e2</strain>
    </source>
</reference>
<evidence type="ECO:0000256" key="1">
    <source>
        <dbReference type="SAM" id="MobiDB-lite"/>
    </source>
</evidence>